<dbReference type="Gene3D" id="1.25.40.10">
    <property type="entry name" value="Tetratricopeptide repeat domain"/>
    <property type="match status" value="1"/>
</dbReference>
<name>A0ABQ1SGQ0_9FLAO</name>
<evidence type="ECO:0000313" key="3">
    <source>
        <dbReference type="Proteomes" id="UP000599179"/>
    </source>
</evidence>
<keyword evidence="1" id="KW-0812">Transmembrane</keyword>
<dbReference type="EMBL" id="BMGM01000004">
    <property type="protein sequence ID" value="GGE31935.1"/>
    <property type="molecule type" value="Genomic_DNA"/>
</dbReference>
<protein>
    <submittedName>
        <fullName evidence="2">Membrane protein</fullName>
    </submittedName>
</protein>
<keyword evidence="3" id="KW-1185">Reference proteome</keyword>
<dbReference type="Proteomes" id="UP000599179">
    <property type="component" value="Unassembled WGS sequence"/>
</dbReference>
<dbReference type="SUPFAM" id="SSF81901">
    <property type="entry name" value="HCP-like"/>
    <property type="match status" value="1"/>
</dbReference>
<dbReference type="RefSeq" id="WP_188458035.1">
    <property type="nucleotide sequence ID" value="NZ_BMGM01000004.1"/>
</dbReference>
<keyword evidence="1" id="KW-1133">Transmembrane helix</keyword>
<accession>A0ABQ1SGQ0</accession>
<sequence>MFNKNIKLVITALILAFAIYQFTQGFIGNGIALVFFSSIFVLLYFKNEMILLSFWKLRKQDFDGAKRWLDKIGNPQANLTQKQQGYYNYLHGLMTAQTNMNQSEKFFKKAIQLGLSMKQDIAMAKLNLAGIAMTKRRKREAQKLLKEAKDLDKQGMLKDQIKMMKQQMKKI</sequence>
<keyword evidence="1" id="KW-0472">Membrane</keyword>
<comment type="caution">
    <text evidence="2">The sequence shown here is derived from an EMBL/GenBank/DDBJ whole genome shotgun (WGS) entry which is preliminary data.</text>
</comment>
<evidence type="ECO:0000256" key="1">
    <source>
        <dbReference type="SAM" id="Phobius"/>
    </source>
</evidence>
<evidence type="ECO:0000313" key="2">
    <source>
        <dbReference type="EMBL" id="GGE31935.1"/>
    </source>
</evidence>
<gene>
    <name evidence="2" type="ORF">GCM10010832_10310</name>
</gene>
<reference evidence="3" key="1">
    <citation type="journal article" date="2019" name="Int. J. Syst. Evol. Microbiol.">
        <title>The Global Catalogue of Microorganisms (GCM) 10K type strain sequencing project: providing services to taxonomists for standard genome sequencing and annotation.</title>
        <authorList>
            <consortium name="The Broad Institute Genomics Platform"/>
            <consortium name="The Broad Institute Genome Sequencing Center for Infectious Disease"/>
            <person name="Wu L."/>
            <person name="Ma J."/>
        </authorList>
    </citation>
    <scope>NUCLEOTIDE SEQUENCE [LARGE SCALE GENOMIC DNA]</scope>
    <source>
        <strain evidence="3">CGMCC 1.12931</strain>
    </source>
</reference>
<proteinExistence type="predicted"/>
<feature type="transmembrane region" description="Helical" evidence="1">
    <location>
        <begin position="33"/>
        <end position="57"/>
    </location>
</feature>
<organism evidence="2 3">
    <name type="scientific">Psychroflexus planctonicus</name>
    <dbReference type="NCBI Taxonomy" id="1526575"/>
    <lineage>
        <taxon>Bacteria</taxon>
        <taxon>Pseudomonadati</taxon>
        <taxon>Bacteroidota</taxon>
        <taxon>Flavobacteriia</taxon>
        <taxon>Flavobacteriales</taxon>
        <taxon>Flavobacteriaceae</taxon>
        <taxon>Psychroflexus</taxon>
    </lineage>
</organism>
<dbReference type="InterPro" id="IPR011990">
    <property type="entry name" value="TPR-like_helical_dom_sf"/>
</dbReference>